<dbReference type="EMBL" id="UHFA01000002">
    <property type="protein sequence ID" value="SUN35926.1"/>
    <property type="molecule type" value="Genomic_DNA"/>
</dbReference>
<dbReference type="InterPro" id="IPR021506">
    <property type="entry name" value="DUF3165"/>
</dbReference>
<dbReference type="RefSeq" id="WP_115324970.1">
    <property type="nucleotide sequence ID" value="NZ_UHFA01000002.1"/>
</dbReference>
<feature type="transmembrane region" description="Helical" evidence="1">
    <location>
        <begin position="54"/>
        <end position="70"/>
    </location>
</feature>
<organism evidence="2 3">
    <name type="scientific">Streptococcus downei MFe28</name>
    <dbReference type="NCBI Taxonomy" id="764290"/>
    <lineage>
        <taxon>Bacteria</taxon>
        <taxon>Bacillati</taxon>
        <taxon>Bacillota</taxon>
        <taxon>Bacilli</taxon>
        <taxon>Lactobacillales</taxon>
        <taxon>Streptococcaceae</taxon>
        <taxon>Streptococcus</taxon>
    </lineage>
</organism>
<reference evidence="2 3" key="1">
    <citation type="submission" date="2018-06" db="EMBL/GenBank/DDBJ databases">
        <authorList>
            <consortium name="Pathogen Informatics"/>
            <person name="Doyle S."/>
        </authorList>
    </citation>
    <scope>NUCLEOTIDE SEQUENCE [LARGE SCALE GENOMIC DNA]</scope>
    <source>
        <strain evidence="3">NCTC 11391</strain>
    </source>
</reference>
<evidence type="ECO:0000313" key="2">
    <source>
        <dbReference type="EMBL" id="SUN35926.1"/>
    </source>
</evidence>
<sequence length="100" mass="11315">MFYLFVAILIAIYYFFAAPKTVKNTMNMISTMGIIAVLLVMSILGFVKLIQSPPEVFVALAMLGLAYFSLRDVLDLSSRPNKHRKLLVGLKDYLVNHFRA</sequence>
<feature type="transmembrane region" description="Helical" evidence="1">
    <location>
        <begin position="27"/>
        <end position="47"/>
    </location>
</feature>
<evidence type="ECO:0000256" key="1">
    <source>
        <dbReference type="SAM" id="Phobius"/>
    </source>
</evidence>
<gene>
    <name evidence="2" type="ORF">NCTC11391_00965</name>
</gene>
<name>A0A380JFV7_STRDO</name>
<keyword evidence="3" id="KW-1185">Reference proteome</keyword>
<keyword evidence="1" id="KW-0812">Transmembrane</keyword>
<dbReference type="OrthoDB" id="2237273at2"/>
<proteinExistence type="predicted"/>
<keyword evidence="1" id="KW-1133">Transmembrane helix</keyword>
<protein>
    <submittedName>
        <fullName evidence="2">Membrane protein</fullName>
    </submittedName>
</protein>
<keyword evidence="1" id="KW-0472">Membrane</keyword>
<accession>A0A380JFV7</accession>
<dbReference type="Pfam" id="PF11364">
    <property type="entry name" value="DUF3165"/>
    <property type="match status" value="1"/>
</dbReference>
<evidence type="ECO:0000313" key="3">
    <source>
        <dbReference type="Proteomes" id="UP000254082"/>
    </source>
</evidence>
<dbReference type="AlphaFoldDB" id="A0A380JFV7"/>
<dbReference type="Proteomes" id="UP000254082">
    <property type="component" value="Unassembled WGS sequence"/>
</dbReference>